<accession>A0A552V6B0</accession>
<dbReference type="AlphaFoldDB" id="A0A552V6B0"/>
<evidence type="ECO:0008006" key="3">
    <source>
        <dbReference type="Google" id="ProtNLM"/>
    </source>
</evidence>
<dbReference type="EMBL" id="VJVZ01000003">
    <property type="protein sequence ID" value="TRW25978.1"/>
    <property type="molecule type" value="Genomic_DNA"/>
</dbReference>
<dbReference type="Gene3D" id="1.20.120.330">
    <property type="entry name" value="Nucleotidyltransferases domain 2"/>
    <property type="match status" value="1"/>
</dbReference>
<dbReference type="OrthoDB" id="1446962at2"/>
<reference evidence="1 2" key="1">
    <citation type="submission" date="2019-07" db="EMBL/GenBank/DDBJ databases">
        <title>Flavobacterium sp. nov., isolated from glacier ice.</title>
        <authorList>
            <person name="Liu Q."/>
            <person name="Xin Y.-H."/>
        </authorList>
    </citation>
    <scope>NUCLEOTIDE SEQUENCE [LARGE SCALE GENOMIC DNA]</scope>
    <source>
        <strain evidence="1 2">ZT4R6</strain>
    </source>
</reference>
<keyword evidence="2" id="KW-1185">Reference proteome</keyword>
<dbReference type="Proteomes" id="UP000320643">
    <property type="component" value="Unassembled WGS sequence"/>
</dbReference>
<name>A0A552V6B0_9FLAO</name>
<sequence length="414" mass="47950">MEHIINIPVTHSEREALEKFVNTLLEFLPLHSVYVSVESTEIAPRTIITLFLSKECTIDSEDVEPLVNRAIKSYPQFTFALFELWWATDMWKQGSPFFMLYATENELIYSSDTDNAVFSLKHNNPKKLIRNAKKQYLEINAWSHNSFTYVTWYERYGDYKQAAFHLHQALKHTFQIASWILRGEYTSSENLREQQLYIAEVSSAFGKMFDPENAEELAVMEQLDNSCTAVRHNETFVFTEGAVLLSITKAKQFSNDVAKLFKSRIKECKEKIKAVCKVTKVKPEESKGIEVCCDSNITYFINRLRTTTFFKLSQRRQGGNTDGINLQFTNYTELLFTIRDLLKISLHTLYNDDLENSGQIADPSFHLQRLLEITVQLIPHGEGEILDECHQLHLRLKEQDTANTTNEMNKPNLV</sequence>
<protein>
    <recommendedName>
        <fullName evidence="3">HEPN domain-containing protein</fullName>
    </recommendedName>
</protein>
<organism evidence="1 2">
    <name type="scientific">Flavobacterium zepuense</name>
    <dbReference type="NCBI Taxonomy" id="2593302"/>
    <lineage>
        <taxon>Bacteria</taxon>
        <taxon>Pseudomonadati</taxon>
        <taxon>Bacteroidota</taxon>
        <taxon>Flavobacteriia</taxon>
        <taxon>Flavobacteriales</taxon>
        <taxon>Flavobacteriaceae</taxon>
        <taxon>Flavobacterium</taxon>
    </lineage>
</organism>
<evidence type="ECO:0000313" key="2">
    <source>
        <dbReference type="Proteomes" id="UP000320643"/>
    </source>
</evidence>
<proteinExistence type="predicted"/>
<dbReference type="RefSeq" id="WP_143372642.1">
    <property type="nucleotide sequence ID" value="NZ_VJVZ01000003.1"/>
</dbReference>
<gene>
    <name evidence="1" type="ORF">FMM05_07080</name>
</gene>
<evidence type="ECO:0000313" key="1">
    <source>
        <dbReference type="EMBL" id="TRW25978.1"/>
    </source>
</evidence>
<comment type="caution">
    <text evidence="1">The sequence shown here is derived from an EMBL/GenBank/DDBJ whole genome shotgun (WGS) entry which is preliminary data.</text>
</comment>